<keyword evidence="11" id="KW-1185">Reference proteome</keyword>
<dbReference type="GO" id="GO:0006032">
    <property type="term" value="P:chitin catabolic process"/>
    <property type="evidence" value="ECO:0007669"/>
    <property type="project" value="InterPro"/>
</dbReference>
<comment type="catalytic activity">
    <reaction evidence="1">
        <text>Random endo-hydrolysis of N-acetyl-beta-D-glucosaminide (1-&gt;4)-beta-linkages in chitin and chitodextrins.</text>
        <dbReference type="EC" id="3.2.1.14"/>
    </reaction>
</comment>
<dbReference type="GO" id="GO:0016998">
    <property type="term" value="P:cell wall macromolecule catabolic process"/>
    <property type="evidence" value="ECO:0007669"/>
    <property type="project" value="InterPro"/>
</dbReference>
<dbReference type="PROSITE" id="PS00773">
    <property type="entry name" value="CHITINASE_19_1"/>
    <property type="match status" value="1"/>
</dbReference>
<dbReference type="InterPro" id="IPR023346">
    <property type="entry name" value="Lysozyme-like_dom_sf"/>
</dbReference>
<comment type="caution">
    <text evidence="10">The sequence shown here is derived from an EMBL/GenBank/DDBJ whole genome shotgun (WGS) entry which is preliminary data.</text>
</comment>
<evidence type="ECO:0000259" key="8">
    <source>
        <dbReference type="PROSITE" id="PS00773"/>
    </source>
</evidence>
<dbReference type="OrthoDB" id="5985073at2759"/>
<keyword evidence="5" id="KW-0326">Glycosidase</keyword>
<keyword evidence="6" id="KW-0624">Polysaccharide degradation</keyword>
<protein>
    <recommendedName>
        <fullName evidence="2">chitinase</fullName>
        <ecNumber evidence="2">3.2.1.14</ecNumber>
    </recommendedName>
</protein>
<keyword evidence="3" id="KW-0378">Hydrolase</keyword>
<feature type="domain" description="Glycoside hydrolase family 19 catalytic" evidence="9">
    <location>
        <begin position="134"/>
        <end position="144"/>
    </location>
</feature>
<dbReference type="PANTHER" id="PTHR22595">
    <property type="entry name" value="CHITINASE-RELATED"/>
    <property type="match status" value="1"/>
</dbReference>
<dbReference type="Pfam" id="PF00182">
    <property type="entry name" value="Glyco_hydro_19"/>
    <property type="match status" value="1"/>
</dbReference>
<dbReference type="InterPro" id="IPR000726">
    <property type="entry name" value="Glyco_hydro_19_cat"/>
</dbReference>
<evidence type="ECO:0000256" key="7">
    <source>
        <dbReference type="SAM" id="MobiDB-lite"/>
    </source>
</evidence>
<dbReference type="FunFam" id="3.30.20.10:FF:000001">
    <property type="entry name" value="Endochitinase (Chitinase)"/>
    <property type="match status" value="1"/>
</dbReference>
<feature type="domain" description="Glycoside hydrolase family 19 catalytic" evidence="8">
    <location>
        <begin position="20"/>
        <end position="42"/>
    </location>
</feature>
<dbReference type="Gene3D" id="1.10.530.10">
    <property type="match status" value="1"/>
</dbReference>
<evidence type="ECO:0000313" key="10">
    <source>
        <dbReference type="EMBL" id="CAD6231466.1"/>
    </source>
</evidence>
<dbReference type="Gene3D" id="3.30.20.10">
    <property type="entry name" value="Endochitinase, domain 2"/>
    <property type="match status" value="1"/>
</dbReference>
<sequence length="202" mass="22962">MASVVTESFNGIKSHGGSWCEGIGFYTRSAFLKAVAAYPGFAHGGSEVERKREIAAFFAHVTHETGHLCYINEIDVAKYCDWKSEKQWPCYPAQGYYGRGPLQLSWNYNYGPAGRSLGFDGLRDPDRVAQDPVLSFKSALWYWMENMHQRTGCPRVWRSSRPSLGRAIMPQGFDGPSPRRKGHSRNERPRAILHRVLPPFRH</sequence>
<gene>
    <name evidence="10" type="ORF">NCGR_LOCUS21536</name>
</gene>
<reference evidence="10" key="1">
    <citation type="submission" date="2020-10" db="EMBL/GenBank/DDBJ databases">
        <authorList>
            <person name="Han B."/>
            <person name="Lu T."/>
            <person name="Zhao Q."/>
            <person name="Huang X."/>
            <person name="Zhao Y."/>
        </authorList>
    </citation>
    <scope>NUCLEOTIDE SEQUENCE</scope>
</reference>
<keyword evidence="4" id="KW-0119">Carbohydrate metabolism</keyword>
<evidence type="ECO:0000256" key="5">
    <source>
        <dbReference type="ARBA" id="ARBA00023295"/>
    </source>
</evidence>
<evidence type="ECO:0000256" key="1">
    <source>
        <dbReference type="ARBA" id="ARBA00000822"/>
    </source>
</evidence>
<evidence type="ECO:0000256" key="6">
    <source>
        <dbReference type="ARBA" id="ARBA00023326"/>
    </source>
</evidence>
<dbReference type="AlphaFoldDB" id="A0A811P2V9"/>
<organism evidence="10 11">
    <name type="scientific">Miscanthus lutarioriparius</name>
    <dbReference type="NCBI Taxonomy" id="422564"/>
    <lineage>
        <taxon>Eukaryota</taxon>
        <taxon>Viridiplantae</taxon>
        <taxon>Streptophyta</taxon>
        <taxon>Embryophyta</taxon>
        <taxon>Tracheophyta</taxon>
        <taxon>Spermatophyta</taxon>
        <taxon>Magnoliopsida</taxon>
        <taxon>Liliopsida</taxon>
        <taxon>Poales</taxon>
        <taxon>Poaceae</taxon>
        <taxon>PACMAD clade</taxon>
        <taxon>Panicoideae</taxon>
        <taxon>Andropogonodae</taxon>
        <taxon>Andropogoneae</taxon>
        <taxon>Saccharinae</taxon>
        <taxon>Miscanthus</taxon>
    </lineage>
</organism>
<dbReference type="GO" id="GO:0000272">
    <property type="term" value="P:polysaccharide catabolic process"/>
    <property type="evidence" value="ECO:0007669"/>
    <property type="project" value="UniProtKB-KW"/>
</dbReference>
<dbReference type="CDD" id="cd00325">
    <property type="entry name" value="chitinase_GH19"/>
    <property type="match status" value="1"/>
</dbReference>
<dbReference type="SUPFAM" id="SSF53955">
    <property type="entry name" value="Lysozyme-like"/>
    <property type="match status" value="1"/>
</dbReference>
<name>A0A811P2V9_9POAL</name>
<dbReference type="PROSITE" id="PS00774">
    <property type="entry name" value="CHITINASE_19_2"/>
    <property type="match status" value="1"/>
</dbReference>
<evidence type="ECO:0000256" key="4">
    <source>
        <dbReference type="ARBA" id="ARBA00023277"/>
    </source>
</evidence>
<dbReference type="Proteomes" id="UP000604825">
    <property type="component" value="Unassembled WGS sequence"/>
</dbReference>
<accession>A0A811P2V9</accession>
<evidence type="ECO:0000256" key="3">
    <source>
        <dbReference type="ARBA" id="ARBA00022801"/>
    </source>
</evidence>
<feature type="region of interest" description="Disordered" evidence="7">
    <location>
        <begin position="166"/>
        <end position="189"/>
    </location>
</feature>
<proteinExistence type="predicted"/>
<dbReference type="GO" id="GO:0008843">
    <property type="term" value="F:endochitinase activity"/>
    <property type="evidence" value="ECO:0007669"/>
    <property type="project" value="UniProtKB-EC"/>
</dbReference>
<evidence type="ECO:0000313" key="11">
    <source>
        <dbReference type="Proteomes" id="UP000604825"/>
    </source>
</evidence>
<evidence type="ECO:0000256" key="2">
    <source>
        <dbReference type="ARBA" id="ARBA00012729"/>
    </source>
</evidence>
<dbReference type="EMBL" id="CAJGYO010000005">
    <property type="protein sequence ID" value="CAD6231466.1"/>
    <property type="molecule type" value="Genomic_DNA"/>
</dbReference>
<dbReference type="EC" id="3.2.1.14" evidence="2"/>
<dbReference type="PANTHER" id="PTHR22595:SF120">
    <property type="entry name" value="CHITINASE"/>
    <property type="match status" value="1"/>
</dbReference>
<evidence type="ECO:0000259" key="9">
    <source>
        <dbReference type="PROSITE" id="PS00774"/>
    </source>
</evidence>